<gene>
    <name evidence="4" type="ORF">SAMN06295987_10235</name>
</gene>
<feature type="domain" description="N-acetyltransferase" evidence="3">
    <location>
        <begin position="14"/>
        <end position="172"/>
    </location>
</feature>
<keyword evidence="1" id="KW-0808">Transferase</keyword>
<reference evidence="5" key="1">
    <citation type="submission" date="2017-02" db="EMBL/GenBank/DDBJ databases">
        <authorList>
            <person name="Varghese N."/>
            <person name="Submissions S."/>
        </authorList>
    </citation>
    <scope>NUCLEOTIDE SEQUENCE [LARGE SCALE GENOMIC DNA]</scope>
    <source>
        <strain evidence="5">SM117</strain>
    </source>
</reference>
<proteinExistence type="predicted"/>
<dbReference type="InterPro" id="IPR016181">
    <property type="entry name" value="Acyl_CoA_acyltransferase"/>
</dbReference>
<dbReference type="InterPro" id="IPR000182">
    <property type="entry name" value="GNAT_dom"/>
</dbReference>
<dbReference type="Pfam" id="PF00583">
    <property type="entry name" value="Acetyltransf_1"/>
    <property type="match status" value="1"/>
</dbReference>
<dbReference type="AlphaFoldDB" id="A0A1U6HB50"/>
<accession>A0A1U6HB50</accession>
<dbReference type="Proteomes" id="UP000190989">
    <property type="component" value="Unassembled WGS sequence"/>
</dbReference>
<dbReference type="PANTHER" id="PTHR43877:SF2">
    <property type="entry name" value="AMINOALKYLPHOSPHONATE N-ACETYLTRANSFERASE-RELATED"/>
    <property type="match status" value="1"/>
</dbReference>
<dbReference type="GO" id="GO:0005840">
    <property type="term" value="C:ribosome"/>
    <property type="evidence" value="ECO:0007669"/>
    <property type="project" value="UniProtKB-KW"/>
</dbReference>
<evidence type="ECO:0000256" key="2">
    <source>
        <dbReference type="ARBA" id="ARBA00023315"/>
    </source>
</evidence>
<dbReference type="InterPro" id="IPR050832">
    <property type="entry name" value="Bact_Acetyltransf"/>
</dbReference>
<sequence>MTETLAAPETAEGLTIRLADYGYEGDGAALVALLDSYARDPMGGGKELDEAVRARLVPALDAFPGAFTLLAFDAAQPVGLANCFTGFSTFAARSLVNIHDLVVSSAHRGKGIGRALMQAVEAEATARGACKVTLEVLGGNAPAKALYASLGYENYALDPEAGTAQFWEKKLP</sequence>
<keyword evidence="4" id="KW-0689">Ribosomal protein</keyword>
<organism evidence="4 5">
    <name type="scientific">Novosphingobium mathurense</name>
    <dbReference type="NCBI Taxonomy" id="428990"/>
    <lineage>
        <taxon>Bacteria</taxon>
        <taxon>Pseudomonadati</taxon>
        <taxon>Pseudomonadota</taxon>
        <taxon>Alphaproteobacteria</taxon>
        <taxon>Sphingomonadales</taxon>
        <taxon>Sphingomonadaceae</taxon>
        <taxon>Novosphingobium</taxon>
    </lineage>
</organism>
<evidence type="ECO:0000259" key="3">
    <source>
        <dbReference type="PROSITE" id="PS51186"/>
    </source>
</evidence>
<name>A0A1U6HB50_9SPHN</name>
<dbReference type="PANTHER" id="PTHR43877">
    <property type="entry name" value="AMINOALKYLPHOSPHONATE N-ACETYLTRANSFERASE-RELATED-RELATED"/>
    <property type="match status" value="1"/>
</dbReference>
<dbReference type="RefSeq" id="WP_079729925.1">
    <property type="nucleotide sequence ID" value="NZ_FVZE01000002.1"/>
</dbReference>
<evidence type="ECO:0000313" key="4">
    <source>
        <dbReference type="EMBL" id="SLJ93011.1"/>
    </source>
</evidence>
<protein>
    <submittedName>
        <fullName evidence="4">Ribosomal protein S18 acetylase RimI</fullName>
    </submittedName>
</protein>
<keyword evidence="4" id="KW-0687">Ribonucleoprotein</keyword>
<dbReference type="Gene3D" id="3.40.630.30">
    <property type="match status" value="1"/>
</dbReference>
<dbReference type="STRING" id="428990.SAMN06295987_10235"/>
<dbReference type="EMBL" id="FVZE01000002">
    <property type="protein sequence ID" value="SLJ93011.1"/>
    <property type="molecule type" value="Genomic_DNA"/>
</dbReference>
<dbReference type="CDD" id="cd04301">
    <property type="entry name" value="NAT_SF"/>
    <property type="match status" value="1"/>
</dbReference>
<evidence type="ECO:0000313" key="5">
    <source>
        <dbReference type="Proteomes" id="UP000190989"/>
    </source>
</evidence>
<evidence type="ECO:0000256" key="1">
    <source>
        <dbReference type="ARBA" id="ARBA00022679"/>
    </source>
</evidence>
<keyword evidence="5" id="KW-1185">Reference proteome</keyword>
<dbReference type="GO" id="GO:0016747">
    <property type="term" value="F:acyltransferase activity, transferring groups other than amino-acyl groups"/>
    <property type="evidence" value="ECO:0007669"/>
    <property type="project" value="InterPro"/>
</dbReference>
<dbReference type="SUPFAM" id="SSF55729">
    <property type="entry name" value="Acyl-CoA N-acyltransferases (Nat)"/>
    <property type="match status" value="1"/>
</dbReference>
<dbReference type="PROSITE" id="PS51186">
    <property type="entry name" value="GNAT"/>
    <property type="match status" value="1"/>
</dbReference>
<keyword evidence="2" id="KW-0012">Acyltransferase</keyword>